<dbReference type="EMBL" id="CAJVCH010304313">
    <property type="protein sequence ID" value="CAG7785799.1"/>
    <property type="molecule type" value="Genomic_DNA"/>
</dbReference>
<organism evidence="3 4">
    <name type="scientific">Allacma fusca</name>
    <dbReference type="NCBI Taxonomy" id="39272"/>
    <lineage>
        <taxon>Eukaryota</taxon>
        <taxon>Metazoa</taxon>
        <taxon>Ecdysozoa</taxon>
        <taxon>Arthropoda</taxon>
        <taxon>Hexapoda</taxon>
        <taxon>Collembola</taxon>
        <taxon>Symphypleona</taxon>
        <taxon>Sminthuridae</taxon>
        <taxon>Allacma</taxon>
    </lineage>
</organism>
<reference evidence="3" key="1">
    <citation type="submission" date="2021-06" db="EMBL/GenBank/DDBJ databases">
        <authorList>
            <person name="Hodson N. C."/>
            <person name="Mongue J. A."/>
            <person name="Jaron S. K."/>
        </authorList>
    </citation>
    <scope>NUCLEOTIDE SEQUENCE</scope>
</reference>
<keyword evidence="4" id="KW-1185">Reference proteome</keyword>
<sequence>MTRPAGPGSLGSKGSKADHNIVDKSGNGGSLSRVKNFANVAIPAVVLGGSVLVIAALIVGWYVSGANREIAFLEPSAYSRRKRSISSATTSLSDGWLHRILSSIHTNPYETEAAPSTKDVIVPHPFDPDTNNSRQVAWAEKGPYSFGHWPTAYYGPRVRRSISTNDMTLDSMPENQGFLHKILDNLQVSQSSLLNKLHETGYSKWQETPCAQRIFCDVMSTQSDDTVRLMEKRMLNFLS</sequence>
<name>A0A8J2KIS5_9HEXA</name>
<feature type="non-terminal residue" evidence="3">
    <location>
        <position position="1"/>
    </location>
</feature>
<keyword evidence="2" id="KW-1133">Transmembrane helix</keyword>
<feature type="region of interest" description="Disordered" evidence="1">
    <location>
        <begin position="1"/>
        <end position="24"/>
    </location>
</feature>
<feature type="transmembrane region" description="Helical" evidence="2">
    <location>
        <begin position="40"/>
        <end position="63"/>
    </location>
</feature>
<evidence type="ECO:0000313" key="3">
    <source>
        <dbReference type="EMBL" id="CAG7785799.1"/>
    </source>
</evidence>
<keyword evidence="2" id="KW-0812">Transmembrane</keyword>
<evidence type="ECO:0000256" key="2">
    <source>
        <dbReference type="SAM" id="Phobius"/>
    </source>
</evidence>
<evidence type="ECO:0000256" key="1">
    <source>
        <dbReference type="SAM" id="MobiDB-lite"/>
    </source>
</evidence>
<comment type="caution">
    <text evidence="3">The sequence shown here is derived from an EMBL/GenBank/DDBJ whole genome shotgun (WGS) entry which is preliminary data.</text>
</comment>
<protein>
    <submittedName>
        <fullName evidence="3">Uncharacterized protein</fullName>
    </submittedName>
</protein>
<gene>
    <name evidence="3" type="ORF">AFUS01_LOCUS24403</name>
</gene>
<dbReference type="Proteomes" id="UP000708208">
    <property type="component" value="Unassembled WGS sequence"/>
</dbReference>
<proteinExistence type="predicted"/>
<accession>A0A8J2KIS5</accession>
<evidence type="ECO:0000313" key="4">
    <source>
        <dbReference type="Proteomes" id="UP000708208"/>
    </source>
</evidence>
<dbReference type="AlphaFoldDB" id="A0A8J2KIS5"/>
<keyword evidence="2" id="KW-0472">Membrane</keyword>
<dbReference type="OrthoDB" id="8196056at2759"/>